<sequence>MKYTVYIFIFIFSIASFGQTALYNSGNLRIHEEGKIGFHTDLINDGPFDENSGLAGFYGSEPITVSGALTPVLFDVEIFNNSGVLLNTSLAITNNTDFFLGDFISPRNNPSISYSYLQNAFSTGASDNSKVDGYTSLSGQQNFAFPVGDGEQLRPLILDSNWVNSMALCAYFFEDPNNPSTFPGFNTEIKPRDIFGVSNIEFWRLEGSVLSRVTLSWNARSNLAGLTSDVNSITVMGWSKASSQWVNLGRESLAGDLAEGIVRSAPFIPDDYEILTFGSADEPEELLALEDYYLSPNGDGINDFLEIPELELSPNNRLEIYDRRGLKVFQMDNYRDEFRGISNVDNMVLNRNIGLPEGLYFYIISLDDLGLNFQGFLFLER</sequence>
<name>A0A6P0U826_9FLAO</name>
<accession>A0A6P0U826</accession>
<protein>
    <submittedName>
        <fullName evidence="1">Gliding motility-associated C-terminal domain-containing protein</fullName>
    </submittedName>
</protein>
<dbReference type="RefSeq" id="WP_163691348.1">
    <property type="nucleotide sequence ID" value="NZ_FXTW01000001.1"/>
</dbReference>
<dbReference type="Proteomes" id="UP000468443">
    <property type="component" value="Unassembled WGS sequence"/>
</dbReference>
<reference evidence="1 2" key="1">
    <citation type="submission" date="2020-01" db="EMBL/GenBank/DDBJ databases">
        <title>Muriicola jejuensis KCTC 22299.</title>
        <authorList>
            <person name="Wang G."/>
        </authorList>
    </citation>
    <scope>NUCLEOTIDE SEQUENCE [LARGE SCALE GENOMIC DNA]</scope>
    <source>
        <strain evidence="1 2">KCTC 22299</strain>
    </source>
</reference>
<gene>
    <name evidence="1" type="ORF">GWK09_02060</name>
</gene>
<organism evidence="1 2">
    <name type="scientific">Muriicola jejuensis</name>
    <dbReference type="NCBI Taxonomy" id="504488"/>
    <lineage>
        <taxon>Bacteria</taxon>
        <taxon>Pseudomonadati</taxon>
        <taxon>Bacteroidota</taxon>
        <taxon>Flavobacteriia</taxon>
        <taxon>Flavobacteriales</taxon>
        <taxon>Flavobacteriaceae</taxon>
        <taxon>Muriicola</taxon>
    </lineage>
</organism>
<dbReference type="AlphaFoldDB" id="A0A6P0U826"/>
<keyword evidence="2" id="KW-1185">Reference proteome</keyword>
<dbReference type="EMBL" id="JAABOP010000001">
    <property type="protein sequence ID" value="NER09287.1"/>
    <property type="molecule type" value="Genomic_DNA"/>
</dbReference>
<proteinExistence type="predicted"/>
<evidence type="ECO:0000313" key="1">
    <source>
        <dbReference type="EMBL" id="NER09287.1"/>
    </source>
</evidence>
<comment type="caution">
    <text evidence="1">The sequence shown here is derived from an EMBL/GenBank/DDBJ whole genome shotgun (WGS) entry which is preliminary data.</text>
</comment>
<evidence type="ECO:0000313" key="2">
    <source>
        <dbReference type="Proteomes" id="UP000468443"/>
    </source>
</evidence>
<dbReference type="Pfam" id="PF13585">
    <property type="entry name" value="CHU_C"/>
    <property type="match status" value="1"/>
</dbReference>